<organism evidence="4 5">
    <name type="scientific">Recurvomyces mirabilis</name>
    <dbReference type="NCBI Taxonomy" id="574656"/>
    <lineage>
        <taxon>Eukaryota</taxon>
        <taxon>Fungi</taxon>
        <taxon>Dikarya</taxon>
        <taxon>Ascomycota</taxon>
        <taxon>Pezizomycotina</taxon>
        <taxon>Dothideomycetes</taxon>
        <taxon>Dothideomycetidae</taxon>
        <taxon>Mycosphaerellales</taxon>
        <taxon>Teratosphaeriaceae</taxon>
        <taxon>Recurvomyces</taxon>
    </lineage>
</organism>
<dbReference type="EMBL" id="JAUTXT010000046">
    <property type="protein sequence ID" value="KAK3671135.1"/>
    <property type="molecule type" value="Genomic_DNA"/>
</dbReference>
<dbReference type="SUPFAM" id="SSF52540">
    <property type="entry name" value="P-loop containing nucleoside triphosphate hydrolases"/>
    <property type="match status" value="1"/>
</dbReference>
<gene>
    <name evidence="4" type="ORF">LTR78_008936</name>
</gene>
<keyword evidence="5" id="KW-1185">Reference proteome</keyword>
<keyword evidence="2" id="KW-0472">Membrane</keyword>
<feature type="transmembrane region" description="Helical" evidence="2">
    <location>
        <begin position="369"/>
        <end position="391"/>
    </location>
</feature>
<evidence type="ECO:0000313" key="4">
    <source>
        <dbReference type="EMBL" id="KAK3671135.1"/>
    </source>
</evidence>
<feature type="domain" description="G" evidence="3">
    <location>
        <begin position="13"/>
        <end position="70"/>
    </location>
</feature>
<dbReference type="InterPro" id="IPR006073">
    <property type="entry name" value="GTP-bd"/>
</dbReference>
<reference evidence="4" key="1">
    <citation type="submission" date="2023-07" db="EMBL/GenBank/DDBJ databases">
        <title>Black Yeasts Isolated from many extreme environments.</title>
        <authorList>
            <person name="Coleine C."/>
            <person name="Stajich J.E."/>
            <person name="Selbmann L."/>
        </authorList>
    </citation>
    <scope>NUCLEOTIDE SEQUENCE</scope>
    <source>
        <strain evidence="4">CCFEE 5485</strain>
    </source>
</reference>
<accession>A0AAE0TQ44</accession>
<comment type="caution">
    <text evidence="4">The sequence shown here is derived from an EMBL/GenBank/DDBJ whole genome shotgun (WGS) entry which is preliminary data.</text>
</comment>
<feature type="coiled-coil region" evidence="1">
    <location>
        <begin position="228"/>
        <end position="288"/>
    </location>
</feature>
<evidence type="ECO:0000256" key="1">
    <source>
        <dbReference type="SAM" id="Coils"/>
    </source>
</evidence>
<keyword evidence="2" id="KW-0812">Transmembrane</keyword>
<evidence type="ECO:0000256" key="2">
    <source>
        <dbReference type="SAM" id="Phobius"/>
    </source>
</evidence>
<dbReference type="CDD" id="cd00882">
    <property type="entry name" value="Ras_like_GTPase"/>
    <property type="match status" value="1"/>
</dbReference>
<evidence type="ECO:0000259" key="3">
    <source>
        <dbReference type="Pfam" id="PF01926"/>
    </source>
</evidence>
<protein>
    <recommendedName>
        <fullName evidence="3">G domain-containing protein</fullName>
    </recommendedName>
</protein>
<evidence type="ECO:0000313" key="5">
    <source>
        <dbReference type="Proteomes" id="UP001274830"/>
    </source>
</evidence>
<dbReference type="InterPro" id="IPR027417">
    <property type="entry name" value="P-loop_NTPase"/>
</dbReference>
<dbReference type="Proteomes" id="UP001274830">
    <property type="component" value="Unassembled WGS sequence"/>
</dbReference>
<sequence>MESADIKPDDDFIAVMGVTGAGKSTFVSQCTGSPPLNVGHGLESFTQRTTLHSFQHRGRTVHLIDTPGFNDTFRSDDDVFSEVAYTLVKAHQLGIRLGGIVYLQSMTDVRVQGSAVRSLRILEGLCGPDAYPSIVLAATHCESCSSIERDKKLTELRSKPAFWHDLCEGGSMVAEFRNTRPSALTIVDMLLDRGQRHILSFQRQMSRGMRLQDTYAGKQLQSAWSVAFDNLRQEMSELKGELQTALQQHRDAGAQRVKDDMQNLQTSLEAQQTKLNALNATAETLSKQWDKKLEDEHALISRRLGQIESDIVTLRETAGEDHESSSKPPSYEEVVKMLQSAREERDEIMSLKQCQLSERSLKVSKQSNLAAWVGVMAGVGSFGLALAPLMCSVM</sequence>
<dbReference type="Pfam" id="PF01926">
    <property type="entry name" value="MMR_HSR1"/>
    <property type="match status" value="1"/>
</dbReference>
<dbReference type="GO" id="GO:0005525">
    <property type="term" value="F:GTP binding"/>
    <property type="evidence" value="ECO:0007669"/>
    <property type="project" value="InterPro"/>
</dbReference>
<dbReference type="AlphaFoldDB" id="A0AAE0TQ44"/>
<keyword evidence="1" id="KW-0175">Coiled coil</keyword>
<keyword evidence="2" id="KW-1133">Transmembrane helix</keyword>
<dbReference type="Gene3D" id="3.40.50.300">
    <property type="entry name" value="P-loop containing nucleotide triphosphate hydrolases"/>
    <property type="match status" value="1"/>
</dbReference>
<name>A0AAE0TQ44_9PEZI</name>
<proteinExistence type="predicted"/>